<dbReference type="GO" id="GO:0006487">
    <property type="term" value="P:protein N-linked glycosylation"/>
    <property type="evidence" value="ECO:0007669"/>
    <property type="project" value="TreeGrafter"/>
</dbReference>
<dbReference type="AlphaFoldDB" id="A0A1F7I6P0"/>
<reference evidence="2 3" key="1">
    <citation type="journal article" date="2016" name="Nat. Commun.">
        <title>Thousands of microbial genomes shed light on interconnected biogeochemical processes in an aquifer system.</title>
        <authorList>
            <person name="Anantharaman K."/>
            <person name="Brown C.T."/>
            <person name="Hug L.A."/>
            <person name="Sharon I."/>
            <person name="Castelle C.J."/>
            <person name="Probst A.J."/>
            <person name="Thomas B.C."/>
            <person name="Singh A."/>
            <person name="Wilkins M.J."/>
            <person name="Karaoz U."/>
            <person name="Brodie E.L."/>
            <person name="Williams K.H."/>
            <person name="Hubbard S.S."/>
            <person name="Banfield J.F."/>
        </authorList>
    </citation>
    <scope>NUCLEOTIDE SEQUENCE [LARGE SCALE GENOMIC DNA]</scope>
</reference>
<dbReference type="PANTHER" id="PTHR10859:SF91">
    <property type="entry name" value="DOLICHYL-PHOSPHATE BETA-GLUCOSYLTRANSFERASE"/>
    <property type="match status" value="1"/>
</dbReference>
<comment type="caution">
    <text evidence="2">The sequence shown here is derived from an EMBL/GenBank/DDBJ whole genome shotgun (WGS) entry which is preliminary data.</text>
</comment>
<evidence type="ECO:0000313" key="2">
    <source>
        <dbReference type="EMBL" id="OGK39036.1"/>
    </source>
</evidence>
<dbReference type="Pfam" id="PF00535">
    <property type="entry name" value="Glycos_transf_2"/>
    <property type="match status" value="1"/>
</dbReference>
<evidence type="ECO:0000313" key="3">
    <source>
        <dbReference type="Proteomes" id="UP000179024"/>
    </source>
</evidence>
<proteinExistence type="predicted"/>
<feature type="domain" description="Glycosyltransferase 2-like" evidence="1">
    <location>
        <begin position="4"/>
        <end position="167"/>
    </location>
</feature>
<dbReference type="Proteomes" id="UP000179024">
    <property type="component" value="Unassembled WGS sequence"/>
</dbReference>
<organism evidence="2 3">
    <name type="scientific">Candidatus Roizmanbacteria bacterium RIFCSPHIGHO2_12_FULL_44_10</name>
    <dbReference type="NCBI Taxonomy" id="1802054"/>
    <lineage>
        <taxon>Bacteria</taxon>
        <taxon>Candidatus Roizmaniibacteriota</taxon>
    </lineage>
</organism>
<dbReference type="InterPro" id="IPR001173">
    <property type="entry name" value="Glyco_trans_2-like"/>
</dbReference>
<evidence type="ECO:0000259" key="1">
    <source>
        <dbReference type="Pfam" id="PF00535"/>
    </source>
</evidence>
<dbReference type="InterPro" id="IPR029044">
    <property type="entry name" value="Nucleotide-diphossugar_trans"/>
</dbReference>
<dbReference type="PANTHER" id="PTHR10859">
    <property type="entry name" value="GLYCOSYL TRANSFERASE"/>
    <property type="match status" value="1"/>
</dbReference>
<name>A0A1F7I6P0_9BACT</name>
<gene>
    <name evidence="2" type="ORF">A3F34_00725</name>
</gene>
<protein>
    <recommendedName>
        <fullName evidence="1">Glycosyltransferase 2-like domain-containing protein</fullName>
    </recommendedName>
</protein>
<dbReference type="SUPFAM" id="SSF53448">
    <property type="entry name" value="Nucleotide-diphospho-sugar transferases"/>
    <property type="match status" value="1"/>
</dbReference>
<accession>A0A1F7I6P0</accession>
<dbReference type="EMBL" id="MGAE01000028">
    <property type="protein sequence ID" value="OGK39036.1"/>
    <property type="molecule type" value="Genomic_DNA"/>
</dbReference>
<sequence>MDISLIIPCYNEELNLQKGVLDQIGNYTAQHPQFKEVLIVDDGSTDSTKDLITGKYLPKFSKFKLIEKNHQGKALAVIEGIKQSKSDFVIFTDMDLATPLEESEKFIHQFSNGEKIVIGSRAHSREGAPFMRKLQSVGFMIIRNLLVGLDDITDTQCGFKGFERKAALQVISKLQAFSELRRATGSSVSAGFDLEFLVIAQKLGYEIKEVPVVWHHAETKNVTFLKDSVESIRDLLAIKIYDIRGKYV</sequence>
<dbReference type="Gene3D" id="3.90.550.10">
    <property type="entry name" value="Spore Coat Polysaccharide Biosynthesis Protein SpsA, Chain A"/>
    <property type="match status" value="1"/>
</dbReference>